<dbReference type="UniPathway" id="UPA00219"/>
<dbReference type="SUPFAM" id="SSF53623">
    <property type="entry name" value="MurD-like peptide ligases, catalytic domain"/>
    <property type="match status" value="1"/>
</dbReference>
<dbReference type="InterPro" id="IPR036565">
    <property type="entry name" value="Mur-like_cat_sf"/>
</dbReference>
<dbReference type="Pfam" id="PF08245">
    <property type="entry name" value="Mur_ligase_M"/>
    <property type="match status" value="1"/>
</dbReference>
<comment type="caution">
    <text evidence="18">The sequence shown here is derived from an EMBL/GenBank/DDBJ whole genome shotgun (WGS) entry which is preliminary data.</text>
</comment>
<dbReference type="PANTHER" id="PTHR43445">
    <property type="entry name" value="UDP-N-ACETYLMURAMATE--L-ALANINE LIGASE-RELATED"/>
    <property type="match status" value="1"/>
</dbReference>
<evidence type="ECO:0000256" key="4">
    <source>
        <dbReference type="ARBA" id="ARBA00022490"/>
    </source>
</evidence>
<keyword evidence="9" id="KW-0133">Cell shape</keyword>
<keyword evidence="4" id="KW-0963">Cytoplasm</keyword>
<dbReference type="AlphaFoldDB" id="A0A7C5EN23"/>
<dbReference type="InterPro" id="IPR005758">
    <property type="entry name" value="UDP-N-AcMur_Ala_ligase_MurC"/>
</dbReference>
<evidence type="ECO:0000256" key="5">
    <source>
        <dbReference type="ARBA" id="ARBA00022598"/>
    </source>
</evidence>
<keyword evidence="7" id="KW-0547">Nucleotide-binding</keyword>
<evidence type="ECO:0000256" key="13">
    <source>
        <dbReference type="ARBA" id="ARBA00047833"/>
    </source>
</evidence>
<proteinExistence type="predicted"/>
<evidence type="ECO:0000259" key="17">
    <source>
        <dbReference type="Pfam" id="PF08245"/>
    </source>
</evidence>
<dbReference type="GO" id="GO:0008360">
    <property type="term" value="P:regulation of cell shape"/>
    <property type="evidence" value="ECO:0007669"/>
    <property type="project" value="UniProtKB-KW"/>
</dbReference>
<evidence type="ECO:0000256" key="2">
    <source>
        <dbReference type="ARBA" id="ARBA00004752"/>
    </source>
</evidence>
<feature type="domain" description="Mur ligase C-terminal" evidence="16">
    <location>
        <begin position="324"/>
        <end position="456"/>
    </location>
</feature>
<evidence type="ECO:0000256" key="3">
    <source>
        <dbReference type="ARBA" id="ARBA00012211"/>
    </source>
</evidence>
<keyword evidence="10" id="KW-0573">Peptidoglycan synthesis</keyword>
<dbReference type="InterPro" id="IPR050061">
    <property type="entry name" value="MurCDEF_pg_biosynth"/>
</dbReference>
<dbReference type="Gene3D" id="3.90.190.20">
    <property type="entry name" value="Mur ligase, C-terminal domain"/>
    <property type="match status" value="1"/>
</dbReference>
<dbReference type="Gene3D" id="3.40.1190.10">
    <property type="entry name" value="Mur-like, catalytic domain"/>
    <property type="match status" value="1"/>
</dbReference>
<dbReference type="InterPro" id="IPR004101">
    <property type="entry name" value="Mur_ligase_C"/>
</dbReference>
<dbReference type="InterPro" id="IPR013221">
    <property type="entry name" value="Mur_ligase_cen"/>
</dbReference>
<comment type="pathway">
    <text evidence="2">Cell wall biogenesis; peptidoglycan biosynthesis.</text>
</comment>
<dbReference type="GO" id="GO:0005524">
    <property type="term" value="F:ATP binding"/>
    <property type="evidence" value="ECO:0007669"/>
    <property type="project" value="UniProtKB-KW"/>
</dbReference>
<comment type="catalytic activity">
    <reaction evidence="13">
        <text>UDP-N-acetyl-alpha-D-muramate + L-alanine + ATP = UDP-N-acetyl-alpha-D-muramoyl-L-alanine + ADP + phosphate + H(+)</text>
        <dbReference type="Rhea" id="RHEA:23372"/>
        <dbReference type="ChEBI" id="CHEBI:15378"/>
        <dbReference type="ChEBI" id="CHEBI:30616"/>
        <dbReference type="ChEBI" id="CHEBI:43474"/>
        <dbReference type="ChEBI" id="CHEBI:57972"/>
        <dbReference type="ChEBI" id="CHEBI:70757"/>
        <dbReference type="ChEBI" id="CHEBI:83898"/>
        <dbReference type="ChEBI" id="CHEBI:456216"/>
        <dbReference type="EC" id="6.3.2.8"/>
    </reaction>
</comment>
<dbReference type="EMBL" id="DTKJ01000003">
    <property type="protein sequence ID" value="HGZ10621.1"/>
    <property type="molecule type" value="Genomic_DNA"/>
</dbReference>
<evidence type="ECO:0000256" key="6">
    <source>
        <dbReference type="ARBA" id="ARBA00022618"/>
    </source>
</evidence>
<feature type="domain" description="Mur ligase N-terminal catalytic" evidence="15">
    <location>
        <begin position="10"/>
        <end position="106"/>
    </location>
</feature>
<evidence type="ECO:0000259" key="16">
    <source>
        <dbReference type="Pfam" id="PF02875"/>
    </source>
</evidence>
<dbReference type="GO" id="GO:0051301">
    <property type="term" value="P:cell division"/>
    <property type="evidence" value="ECO:0007669"/>
    <property type="project" value="UniProtKB-KW"/>
</dbReference>
<feature type="domain" description="Mur ligase central" evidence="17">
    <location>
        <begin position="116"/>
        <end position="301"/>
    </location>
</feature>
<keyword evidence="5 18" id="KW-0436">Ligase</keyword>
<dbReference type="InterPro" id="IPR000713">
    <property type="entry name" value="Mur_ligase_N"/>
</dbReference>
<evidence type="ECO:0000256" key="12">
    <source>
        <dbReference type="ARBA" id="ARBA00023316"/>
    </source>
</evidence>
<evidence type="ECO:0000259" key="15">
    <source>
        <dbReference type="Pfam" id="PF01225"/>
    </source>
</evidence>
<dbReference type="SUPFAM" id="SSF51984">
    <property type="entry name" value="MurCD N-terminal domain"/>
    <property type="match status" value="1"/>
</dbReference>
<organism evidence="18">
    <name type="scientific">Desulfobacca acetoxidans</name>
    <dbReference type="NCBI Taxonomy" id="60893"/>
    <lineage>
        <taxon>Bacteria</taxon>
        <taxon>Pseudomonadati</taxon>
        <taxon>Thermodesulfobacteriota</taxon>
        <taxon>Desulfobaccia</taxon>
        <taxon>Desulfobaccales</taxon>
        <taxon>Desulfobaccaceae</taxon>
        <taxon>Desulfobacca</taxon>
    </lineage>
</organism>
<name>A0A7C5EN23_9BACT</name>
<evidence type="ECO:0000313" key="18">
    <source>
        <dbReference type="EMBL" id="HGZ10621.1"/>
    </source>
</evidence>
<comment type="subcellular location">
    <subcellularLocation>
        <location evidence="1">Cytoplasm</location>
    </subcellularLocation>
</comment>
<evidence type="ECO:0000256" key="8">
    <source>
        <dbReference type="ARBA" id="ARBA00022840"/>
    </source>
</evidence>
<dbReference type="NCBIfam" id="TIGR01082">
    <property type="entry name" value="murC"/>
    <property type="match status" value="1"/>
</dbReference>
<evidence type="ECO:0000256" key="7">
    <source>
        <dbReference type="ARBA" id="ARBA00022741"/>
    </source>
</evidence>
<dbReference type="GO" id="GO:0071555">
    <property type="term" value="P:cell wall organization"/>
    <property type="evidence" value="ECO:0007669"/>
    <property type="project" value="UniProtKB-KW"/>
</dbReference>
<dbReference type="Gene3D" id="3.40.50.720">
    <property type="entry name" value="NAD(P)-binding Rossmann-like Domain"/>
    <property type="match status" value="1"/>
</dbReference>
<dbReference type="PANTHER" id="PTHR43445:SF5">
    <property type="entry name" value="UDP-N-ACETYLMURAMATE--L-ALANYL-GAMMA-D-GLUTAMYL-MESO-2,6-DIAMINOHEPTANDIOATE LIGASE"/>
    <property type="match status" value="1"/>
</dbReference>
<reference evidence="18" key="1">
    <citation type="journal article" date="2020" name="mSystems">
        <title>Genome- and Community-Level Interaction Insights into Carbon Utilization and Element Cycling Functions of Hydrothermarchaeota in Hydrothermal Sediment.</title>
        <authorList>
            <person name="Zhou Z."/>
            <person name="Liu Y."/>
            <person name="Xu W."/>
            <person name="Pan J."/>
            <person name="Luo Z.H."/>
            <person name="Li M."/>
        </authorList>
    </citation>
    <scope>NUCLEOTIDE SEQUENCE [LARGE SCALE GENOMIC DNA]</scope>
    <source>
        <strain evidence="18">SpSt-853</strain>
    </source>
</reference>
<gene>
    <name evidence="18" type="primary">murC</name>
    <name evidence="18" type="ORF">ENW48_00185</name>
</gene>
<dbReference type="Pfam" id="PF02875">
    <property type="entry name" value="Mur_ligase_C"/>
    <property type="match status" value="1"/>
</dbReference>
<dbReference type="GO" id="GO:0009252">
    <property type="term" value="P:peptidoglycan biosynthetic process"/>
    <property type="evidence" value="ECO:0007669"/>
    <property type="project" value="UniProtKB-UniRule"/>
</dbReference>
<dbReference type="Pfam" id="PF01225">
    <property type="entry name" value="Mur_ligase"/>
    <property type="match status" value="1"/>
</dbReference>
<dbReference type="InterPro" id="IPR036615">
    <property type="entry name" value="Mur_ligase_C_dom_sf"/>
</dbReference>
<evidence type="ECO:0000256" key="11">
    <source>
        <dbReference type="ARBA" id="ARBA00023306"/>
    </source>
</evidence>
<evidence type="ECO:0000256" key="10">
    <source>
        <dbReference type="ARBA" id="ARBA00022984"/>
    </source>
</evidence>
<sequence length="478" mass="52815">MVNLSSTPLHFHLLGLCGTGMAALAGILKELGHRVTGSDEQVYPPMSTFLEALGIPVLNGYRPENLKNRPDLVVVGNVIRRDNPEAQAVEALGLPKLSLPEALNRYLVGKRLSLVVTGTHGKTTTSALLAWLLYATGRDPGFMVGGLARNFQANYRVGQGPFVVLEGDEYDTAYFDKRPKFLHFTPHLAILTSVEFDHADIYADLQKVVAAFQAFAAQMPPASRMIAWGDDPKVRQVCRSSVCPVIFYGFGPEVSWQAVDLAWEEGGTYFGVRRFGKKWGRFFLPLLGRHNVLNTLAVLAALAELDLTPEEIAPALREFKGVKRRLESWGEHQEVLVLDDFAHHPTAVAATLNAVRQAYPGRRLVAAFEPRTNTSRRAVFQKPYAQAFDQADLVLVREPPDLWKVPEGERFSSRQLAADLRTRGLLAWYFPDTDHLLEGLLSVLQPGDVVLIMSNGDFDHLVPRLCEALGANGKKGQG</sequence>
<keyword evidence="6" id="KW-0132">Cell division</keyword>
<dbReference type="SUPFAM" id="SSF53244">
    <property type="entry name" value="MurD-like peptide ligases, peptide-binding domain"/>
    <property type="match status" value="1"/>
</dbReference>
<dbReference type="GO" id="GO:0005737">
    <property type="term" value="C:cytoplasm"/>
    <property type="evidence" value="ECO:0007669"/>
    <property type="project" value="UniProtKB-SubCell"/>
</dbReference>
<evidence type="ECO:0000256" key="9">
    <source>
        <dbReference type="ARBA" id="ARBA00022960"/>
    </source>
</evidence>
<keyword evidence="8" id="KW-0067">ATP-binding</keyword>
<dbReference type="GO" id="GO:0008763">
    <property type="term" value="F:UDP-N-acetylmuramate-L-alanine ligase activity"/>
    <property type="evidence" value="ECO:0007669"/>
    <property type="project" value="UniProtKB-UniRule"/>
</dbReference>
<keyword evidence="11" id="KW-0131">Cell cycle</keyword>
<keyword evidence="12" id="KW-0961">Cell wall biogenesis/degradation</keyword>
<evidence type="ECO:0000256" key="1">
    <source>
        <dbReference type="ARBA" id="ARBA00004496"/>
    </source>
</evidence>
<evidence type="ECO:0000256" key="14">
    <source>
        <dbReference type="NCBIfam" id="TIGR01082"/>
    </source>
</evidence>
<protein>
    <recommendedName>
        <fullName evidence="3 14">UDP-N-acetylmuramate--L-alanine ligase</fullName>
        <ecNumber evidence="3 14">6.3.2.8</ecNumber>
    </recommendedName>
</protein>
<accession>A0A7C5EN23</accession>
<dbReference type="EC" id="6.3.2.8" evidence="3 14"/>